<organism evidence="2">
    <name type="scientific">bioreactor metagenome</name>
    <dbReference type="NCBI Taxonomy" id="1076179"/>
    <lineage>
        <taxon>unclassified sequences</taxon>
        <taxon>metagenomes</taxon>
        <taxon>ecological metagenomes</taxon>
    </lineage>
</organism>
<reference evidence="2" key="1">
    <citation type="submission" date="2019-08" db="EMBL/GenBank/DDBJ databases">
        <authorList>
            <person name="Kucharzyk K."/>
            <person name="Murdoch R.W."/>
            <person name="Higgins S."/>
            <person name="Loffler F."/>
        </authorList>
    </citation>
    <scope>NUCLEOTIDE SEQUENCE</scope>
</reference>
<comment type="caution">
    <text evidence="2">The sequence shown here is derived from an EMBL/GenBank/DDBJ whole genome shotgun (WGS) entry which is preliminary data.</text>
</comment>
<evidence type="ECO:0000313" key="2">
    <source>
        <dbReference type="EMBL" id="MPN53265.1"/>
    </source>
</evidence>
<evidence type="ECO:0000256" key="1">
    <source>
        <dbReference type="SAM" id="Phobius"/>
    </source>
</evidence>
<sequence length="140" mass="14350">MSVTISGGKITAAKFSAWSSGYEISDAILAYIPESSKELTKNIMDEAKAYSDKLASTGDASKVAKIANPTQGIDVFGAFVSDWNDIAKQCGGTAVSATATTSTDSTNPKTGDGSIVVFVIAAVAALSAMFVIGKKQKVTA</sequence>
<accession>A0A645IPJ3</accession>
<dbReference type="EMBL" id="VSSQ01120205">
    <property type="protein sequence ID" value="MPN53265.1"/>
    <property type="molecule type" value="Genomic_DNA"/>
</dbReference>
<protein>
    <submittedName>
        <fullName evidence="2">Uncharacterized protein</fullName>
    </submittedName>
</protein>
<dbReference type="AlphaFoldDB" id="A0A645IPJ3"/>
<gene>
    <name evidence="2" type="ORF">SDC9_200929</name>
</gene>
<proteinExistence type="predicted"/>
<feature type="transmembrane region" description="Helical" evidence="1">
    <location>
        <begin position="115"/>
        <end position="133"/>
    </location>
</feature>
<keyword evidence="1" id="KW-0472">Membrane</keyword>
<dbReference type="NCBIfam" id="TIGR01167">
    <property type="entry name" value="LPXTG_anchor"/>
    <property type="match status" value="1"/>
</dbReference>
<keyword evidence="1" id="KW-1133">Transmembrane helix</keyword>
<keyword evidence="1" id="KW-0812">Transmembrane</keyword>
<name>A0A645IPJ3_9ZZZZ</name>